<proteinExistence type="predicted"/>
<protein>
    <submittedName>
        <fullName evidence="3">Unannotated protein</fullName>
    </submittedName>
</protein>
<organism evidence="3">
    <name type="scientific">freshwater metagenome</name>
    <dbReference type="NCBI Taxonomy" id="449393"/>
    <lineage>
        <taxon>unclassified sequences</taxon>
        <taxon>metagenomes</taxon>
        <taxon>ecological metagenomes</taxon>
    </lineage>
</organism>
<keyword evidence="2" id="KW-0472">Membrane</keyword>
<feature type="transmembrane region" description="Helical" evidence="2">
    <location>
        <begin position="35"/>
        <end position="54"/>
    </location>
</feature>
<evidence type="ECO:0000256" key="2">
    <source>
        <dbReference type="SAM" id="Phobius"/>
    </source>
</evidence>
<evidence type="ECO:0000313" key="3">
    <source>
        <dbReference type="EMBL" id="CAB5241243.1"/>
    </source>
</evidence>
<keyword evidence="2" id="KW-1133">Transmembrane helix</keyword>
<accession>A0A6J7XVM7</accession>
<feature type="region of interest" description="Disordered" evidence="1">
    <location>
        <begin position="1"/>
        <end position="28"/>
    </location>
</feature>
<feature type="transmembrane region" description="Helical" evidence="2">
    <location>
        <begin position="66"/>
        <end position="84"/>
    </location>
</feature>
<evidence type="ECO:0000256" key="1">
    <source>
        <dbReference type="SAM" id="MobiDB-lite"/>
    </source>
</evidence>
<gene>
    <name evidence="3" type="ORF">UFOPK3554_01319</name>
</gene>
<sequence>MKNPEDEFQAPKWIMDESDPNSPSAPTELTSRQKISLKITIFVVFPFCLWAGWFELVRAQDGNWRAWVYTFEWPFFGAIAIYLYKRLMRGDVPRIPRPDLKNLGEGGSGNLEE</sequence>
<feature type="compositionally biased region" description="Gly residues" evidence="1">
    <location>
        <begin position="104"/>
        <end position="113"/>
    </location>
</feature>
<feature type="region of interest" description="Disordered" evidence="1">
    <location>
        <begin position="94"/>
        <end position="113"/>
    </location>
</feature>
<reference evidence="3" key="1">
    <citation type="submission" date="2020-05" db="EMBL/GenBank/DDBJ databases">
        <authorList>
            <person name="Chiriac C."/>
            <person name="Salcher M."/>
            <person name="Ghai R."/>
            <person name="Kavagutti S V."/>
        </authorList>
    </citation>
    <scope>NUCLEOTIDE SEQUENCE</scope>
</reference>
<name>A0A6J7XVM7_9ZZZZ</name>
<keyword evidence="2" id="KW-0812">Transmembrane</keyword>
<dbReference type="EMBL" id="CAFBSG010000036">
    <property type="protein sequence ID" value="CAB5241243.1"/>
    <property type="molecule type" value="Genomic_DNA"/>
</dbReference>
<dbReference type="AlphaFoldDB" id="A0A6J7XVM7"/>